<feature type="transmembrane region" description="Helical" evidence="2">
    <location>
        <begin position="157"/>
        <end position="178"/>
    </location>
</feature>
<organism evidence="4 5">
    <name type="scientific">Flavobacterium rhamnosiphilum</name>
    <dbReference type="NCBI Taxonomy" id="2541724"/>
    <lineage>
        <taxon>Bacteria</taxon>
        <taxon>Pseudomonadati</taxon>
        <taxon>Bacteroidota</taxon>
        <taxon>Flavobacteriia</taxon>
        <taxon>Flavobacteriales</taxon>
        <taxon>Flavobacteriaceae</taxon>
        <taxon>Flavobacterium</taxon>
    </lineage>
</organism>
<feature type="transmembrane region" description="Helical" evidence="2">
    <location>
        <begin position="198"/>
        <end position="220"/>
    </location>
</feature>
<keyword evidence="2" id="KW-1133">Transmembrane helix</keyword>
<dbReference type="OrthoDB" id="1701659at2"/>
<keyword evidence="2" id="KW-0812">Transmembrane</keyword>
<dbReference type="EMBL" id="SMLG01000005">
    <property type="protein sequence ID" value="TDE44325.1"/>
    <property type="molecule type" value="Genomic_DNA"/>
</dbReference>
<gene>
    <name evidence="4" type="ORF">E0I26_08095</name>
</gene>
<evidence type="ECO:0000313" key="5">
    <source>
        <dbReference type="Proteomes" id="UP000294814"/>
    </source>
</evidence>
<evidence type="ECO:0000256" key="1">
    <source>
        <dbReference type="SAM" id="Coils"/>
    </source>
</evidence>
<keyword evidence="2" id="KW-0472">Membrane</keyword>
<dbReference type="Pfam" id="PF20693">
    <property type="entry name" value="YobI-ATPase"/>
    <property type="match status" value="1"/>
</dbReference>
<dbReference type="InterPro" id="IPR048428">
    <property type="entry name" value="YobI-NTPase"/>
</dbReference>
<comment type="caution">
    <text evidence="4">The sequence shown here is derived from an EMBL/GenBank/DDBJ whole genome shotgun (WGS) entry which is preliminary data.</text>
</comment>
<evidence type="ECO:0000313" key="4">
    <source>
        <dbReference type="EMBL" id="TDE44325.1"/>
    </source>
</evidence>
<name>A0A4R5F826_9FLAO</name>
<dbReference type="RefSeq" id="WP_131915990.1">
    <property type="nucleotide sequence ID" value="NZ_SMLG01000005.1"/>
</dbReference>
<evidence type="ECO:0000259" key="3">
    <source>
        <dbReference type="Pfam" id="PF20693"/>
    </source>
</evidence>
<accession>A0A4R5F826</accession>
<proteinExistence type="predicted"/>
<sequence length="1254" mass="148094">MNLEKSFMKKYLPVWFPLKEIKCESKNTSISSLAPKILTKKEDIEKIQPYLDKLRDTINAKDVNNIALTGSYGSGKSTIIKTFKNLNHNNEYLNISLASFNNTDKNKENLDKEQKKLNREELERLLEVSILQQIFYHVNPSKIPESRFKRIIIIPKFKLWLISIGFIFWSLSIILLLRYNYLDKINPINWHTKDNLDWFSILLVFPIAFFGVSFFSKSIVELFKNSKINKLNIKGELELGENINKSIFNEHLDEILYFFEMTHYNVVIFEDLDRFDNTDIFTKLREINILLNNSNLIEREIKFVYAIGDNLLKDKKERVKFFEYIIPIIPFINSSNADEQLKTLIKETDLDNNIFSNEFLSDVTIFIEDIDMRLLTNIFHEFVIYRNTLKPEFIKKPEELFAIIIYKNIDPEDFEKLNNKKGKLYNLINGKNKYVESLIKTLDDKIADFEINIEDIKKEKVLNLDELRSIYIIILSKKLPNASEIYLNNKRYNCGDLINEDLFNEVMKTSDFRYYQNGNGFYNSGISFSNIEKEVNSNYNYIKRESLILDKLNNKEQTLKNDIDNLKTKKAEINSWELKQIFEEIDLNQYLNDFSNNGLLRNLILNGYINENYNDYISLFHGVNLDKEDFQFKKNVVGKFQTDFYFKLSKIENLVDEIDERHFKFEFILNYDLLDFLGEKYSKYSSKYDAIVILLTNEKKRSIEFIDGYINHNSYLTKEALFETFGKEVFDEDTLQKINKKNNKKLDIFINKLTIYWGGFWEYIYINSNYPEDKVNMYLGLIIRFSKIETIINNQNKKLLKEAIEQNPHFLSLIEKSNELNFSDKISKLIEQLNVSFEILENPNNETKELFEFILNNGYYQINKVNLLQMLNLYGEKEETFETANYSTIQNSNCKPLIEYVNANINNYVDDVYLKLEQNNSENEDALLKLLNNEDLEDQFKIKIIQKVETLISNLSDIEDIQIKKELLINLKVVVDWDNVIDYFNNCEDKIDEKLIEYLNTEEVSNQLSELSLSKDDKKFEGSLLVCNEIKNDIYKKLLDCIYYVYNQLSFENLSEHKVVSLVERKLTITKSNYDKLRENFADNHITLIVRDFNTFFEKIEDFETDVDDILSILKYDKITIDNRFKYISKLTVQTIIDNKAIAKKVGEIILSKSSKIEFEFNTIESIVKSLDSTENKVKFVNLYFTELSNENIISLVKSLSYNHSELFVKQHKPLFNDNIYNRDLLTKLKSKGLINSFGIYVKDNSKIKAVANY</sequence>
<dbReference type="AlphaFoldDB" id="A0A4R5F826"/>
<feature type="coiled-coil region" evidence="1">
    <location>
        <begin position="542"/>
        <end position="572"/>
    </location>
</feature>
<keyword evidence="5" id="KW-1185">Reference proteome</keyword>
<dbReference type="InterPro" id="IPR027417">
    <property type="entry name" value="P-loop_NTPase"/>
</dbReference>
<keyword evidence="1" id="KW-0175">Coiled coil</keyword>
<protein>
    <recommendedName>
        <fullName evidence="3">YobI-like P-loop NTPase domain-containing protein</fullName>
    </recommendedName>
</protein>
<feature type="domain" description="YobI-like P-loop NTPase" evidence="3">
    <location>
        <begin position="50"/>
        <end position="425"/>
    </location>
</feature>
<dbReference type="SUPFAM" id="SSF52540">
    <property type="entry name" value="P-loop containing nucleoside triphosphate hydrolases"/>
    <property type="match status" value="1"/>
</dbReference>
<dbReference type="Proteomes" id="UP000294814">
    <property type="component" value="Unassembled WGS sequence"/>
</dbReference>
<reference evidence="4 5" key="1">
    <citation type="submission" date="2019-03" db="EMBL/GenBank/DDBJ databases">
        <title>Novel species of Flavobacterium.</title>
        <authorList>
            <person name="Liu Q."/>
            <person name="Xin Y.-H."/>
        </authorList>
    </citation>
    <scope>NUCLEOTIDE SEQUENCE [LARGE SCALE GENOMIC DNA]</scope>
    <source>
        <strain evidence="4 5">LB3P52</strain>
    </source>
</reference>
<evidence type="ECO:0000256" key="2">
    <source>
        <dbReference type="SAM" id="Phobius"/>
    </source>
</evidence>